<keyword evidence="2" id="KW-0238">DNA-binding</keyword>
<keyword evidence="1" id="KW-0805">Transcription regulation</keyword>
<dbReference type="PANTHER" id="PTHR47894:SF1">
    <property type="entry name" value="HTH-TYPE TRANSCRIPTIONAL REGULATOR VQSM"/>
    <property type="match status" value="1"/>
</dbReference>
<evidence type="ECO:0000256" key="3">
    <source>
        <dbReference type="ARBA" id="ARBA00023163"/>
    </source>
</evidence>
<organism evidence="5 6">
    <name type="scientific">Photobacterium atrarenae</name>
    <dbReference type="NCBI Taxonomy" id="865757"/>
    <lineage>
        <taxon>Bacteria</taxon>
        <taxon>Pseudomonadati</taxon>
        <taxon>Pseudomonadota</taxon>
        <taxon>Gammaproteobacteria</taxon>
        <taxon>Vibrionales</taxon>
        <taxon>Vibrionaceae</taxon>
        <taxon>Photobacterium</taxon>
    </lineage>
</organism>
<feature type="domain" description="HTH araC/xylS-type" evidence="4">
    <location>
        <begin position="231"/>
        <end position="329"/>
    </location>
</feature>
<accession>A0ABY5GIC1</accession>
<protein>
    <submittedName>
        <fullName evidence="5">AraC family transcriptional regulator</fullName>
    </submittedName>
</protein>
<gene>
    <name evidence="5" type="ORF">NNL38_07320</name>
</gene>
<dbReference type="InterPro" id="IPR018060">
    <property type="entry name" value="HTH_AraC"/>
</dbReference>
<dbReference type="Gene3D" id="1.10.10.60">
    <property type="entry name" value="Homeodomain-like"/>
    <property type="match status" value="1"/>
</dbReference>
<reference evidence="5" key="1">
    <citation type="submission" date="2022-07" db="EMBL/GenBank/DDBJ databases">
        <title>Genome sequencing of Photobacterium atrarenae GJH2-4.</title>
        <authorList>
            <person name="Park S.-J."/>
        </authorList>
    </citation>
    <scope>NUCLEOTIDE SEQUENCE</scope>
    <source>
        <strain evidence="5">GJH2-4</strain>
    </source>
</reference>
<name>A0ABY5GIC1_9GAMM</name>
<dbReference type="RefSeq" id="WP_255390356.1">
    <property type="nucleotide sequence ID" value="NZ_CP101508.1"/>
</dbReference>
<keyword evidence="6" id="KW-1185">Reference proteome</keyword>
<evidence type="ECO:0000313" key="6">
    <source>
        <dbReference type="Proteomes" id="UP001057998"/>
    </source>
</evidence>
<dbReference type="PROSITE" id="PS01124">
    <property type="entry name" value="HTH_ARAC_FAMILY_2"/>
    <property type="match status" value="1"/>
</dbReference>
<dbReference type="InterPro" id="IPR032687">
    <property type="entry name" value="AraC-type_N"/>
</dbReference>
<dbReference type="InterPro" id="IPR009057">
    <property type="entry name" value="Homeodomain-like_sf"/>
</dbReference>
<sequence>MKIASKFTISPNCKVLLKDMQLEITDVLRYARLPADLFQQPQAALSPLEYFQLWLGIEKAAGDREVPLLLAEHLSVESFDAPIFAAICSPNLNVALKRISQYKPLIGPMVLDVTQSAAETQLALHCYGYQGNFPSSLALAEMVFFTQLSRLATREAIAPIGVELTALPQNLAAYEAYFGCRIKQGQRVALRFRAEDAALPFLTSNAKMWDYFESSLNQQLSDLDASAGMVARVKAVLLEALPSGESSIEAVADRLAISKRTLQRKLTAEAASFQSVLQTMRTELADHYLEKSHLSLGEIAFLLGFHEPNSFIRAYSQWKGNSPGHYREQYLKHHA</sequence>
<dbReference type="SUPFAM" id="SSF46689">
    <property type="entry name" value="Homeodomain-like"/>
    <property type="match status" value="1"/>
</dbReference>
<evidence type="ECO:0000256" key="1">
    <source>
        <dbReference type="ARBA" id="ARBA00023015"/>
    </source>
</evidence>
<dbReference type="Proteomes" id="UP001057998">
    <property type="component" value="Chromosome 1"/>
</dbReference>
<evidence type="ECO:0000256" key="2">
    <source>
        <dbReference type="ARBA" id="ARBA00023125"/>
    </source>
</evidence>
<keyword evidence="3" id="KW-0804">Transcription</keyword>
<dbReference type="Pfam" id="PF12625">
    <property type="entry name" value="Arabinose_bd"/>
    <property type="match status" value="1"/>
</dbReference>
<evidence type="ECO:0000313" key="5">
    <source>
        <dbReference type="EMBL" id="UTV29032.1"/>
    </source>
</evidence>
<dbReference type="PANTHER" id="PTHR47894">
    <property type="entry name" value="HTH-TYPE TRANSCRIPTIONAL REGULATOR GADX"/>
    <property type="match status" value="1"/>
</dbReference>
<proteinExistence type="predicted"/>
<dbReference type="EMBL" id="CP101508">
    <property type="protein sequence ID" value="UTV29032.1"/>
    <property type="molecule type" value="Genomic_DNA"/>
</dbReference>
<dbReference type="Pfam" id="PF12833">
    <property type="entry name" value="HTH_18"/>
    <property type="match status" value="1"/>
</dbReference>
<evidence type="ECO:0000259" key="4">
    <source>
        <dbReference type="PROSITE" id="PS01124"/>
    </source>
</evidence>
<dbReference type="SMART" id="SM00342">
    <property type="entry name" value="HTH_ARAC"/>
    <property type="match status" value="1"/>
</dbReference>